<dbReference type="RefSeq" id="WP_216471051.1">
    <property type="nucleotide sequence ID" value="NZ_JAHLQI010000007.1"/>
</dbReference>
<gene>
    <name evidence="1" type="ORF">KQI75_12040</name>
</gene>
<dbReference type="Pfam" id="PF13238">
    <property type="entry name" value="AAA_18"/>
    <property type="match status" value="1"/>
</dbReference>
<evidence type="ECO:0008006" key="3">
    <source>
        <dbReference type="Google" id="ProtNLM"/>
    </source>
</evidence>
<name>A0ABS6EUI1_9FIRM</name>
<keyword evidence="2" id="KW-1185">Reference proteome</keyword>
<evidence type="ECO:0000313" key="2">
    <source>
        <dbReference type="Proteomes" id="UP000783588"/>
    </source>
</evidence>
<reference evidence="1 2" key="1">
    <citation type="submission" date="2021-06" db="EMBL/GenBank/DDBJ databases">
        <authorList>
            <person name="Sun Q."/>
            <person name="Li D."/>
        </authorList>
    </citation>
    <scope>NUCLEOTIDE SEQUENCE [LARGE SCALE GENOMIC DNA]</scope>
    <source>
        <strain evidence="1 2">MSJd-7</strain>
    </source>
</reference>
<dbReference type="InterPro" id="IPR025662">
    <property type="entry name" value="Sigma_54_int_dom_ATP-bd_1"/>
</dbReference>
<sequence>MSASNFNFSQLGYIVLLVGESGSGKTTVANFFENNCGMKQVKSYTTRPKRFPKENNHTFVSENEFSKLRNLIAYTTFDGYEYCATAQQVDDSDLYVIDPAGVNYFYSKYTGDKIPFVVYLSVPEEVRTERMLKRGDSMDSVQRRIQNDDESFKSAHKIAHLVVDGTKPVSDIVKIIWAGVQNDMSKDIGD</sequence>
<dbReference type="Proteomes" id="UP000783588">
    <property type="component" value="Unassembled WGS sequence"/>
</dbReference>
<evidence type="ECO:0000313" key="1">
    <source>
        <dbReference type="EMBL" id="MBU5491339.1"/>
    </source>
</evidence>
<protein>
    <recommendedName>
        <fullName evidence="3">Guanylate kinase</fullName>
    </recommendedName>
</protein>
<accession>A0ABS6EUI1</accession>
<comment type="caution">
    <text evidence="1">The sequence shown here is derived from an EMBL/GenBank/DDBJ whole genome shotgun (WGS) entry which is preliminary data.</text>
</comment>
<proteinExistence type="predicted"/>
<organism evidence="1 2">
    <name type="scientific">Butyricicoccus intestinisimiae</name>
    <dbReference type="NCBI Taxonomy" id="2841509"/>
    <lineage>
        <taxon>Bacteria</taxon>
        <taxon>Bacillati</taxon>
        <taxon>Bacillota</taxon>
        <taxon>Clostridia</taxon>
        <taxon>Eubacteriales</taxon>
        <taxon>Butyricicoccaceae</taxon>
        <taxon>Butyricicoccus</taxon>
    </lineage>
</organism>
<dbReference type="PROSITE" id="PS00675">
    <property type="entry name" value="SIGMA54_INTERACT_1"/>
    <property type="match status" value="1"/>
</dbReference>
<dbReference type="EMBL" id="JAHLQI010000007">
    <property type="protein sequence ID" value="MBU5491339.1"/>
    <property type="molecule type" value="Genomic_DNA"/>
</dbReference>